<evidence type="ECO:0000256" key="1">
    <source>
        <dbReference type="ARBA" id="ARBA00006336"/>
    </source>
</evidence>
<dbReference type="SUPFAM" id="SSF52499">
    <property type="entry name" value="Isochorismatase-like hydrolases"/>
    <property type="match status" value="1"/>
</dbReference>
<keyword evidence="2" id="KW-0662">Pyridine nucleotide biosynthesis</keyword>
<accession>A0ABW2A8G4</accession>
<name>A0ABW2A8G4_9GAMM</name>
<feature type="domain" description="Isochorismatase-like" evidence="8">
    <location>
        <begin position="14"/>
        <end position="195"/>
    </location>
</feature>
<evidence type="ECO:0000256" key="7">
    <source>
        <dbReference type="ARBA" id="ARBA00043224"/>
    </source>
</evidence>
<dbReference type="PANTHER" id="PTHR11080">
    <property type="entry name" value="PYRAZINAMIDASE/NICOTINAMIDASE"/>
    <property type="match status" value="1"/>
</dbReference>
<dbReference type="InterPro" id="IPR052347">
    <property type="entry name" value="Isochorismatase_Nicotinamidase"/>
</dbReference>
<keyword evidence="3" id="KW-0479">Metal-binding</keyword>
<organism evidence="9 10">
    <name type="scientific">Marinobacterium aestuariivivens</name>
    <dbReference type="NCBI Taxonomy" id="1698799"/>
    <lineage>
        <taxon>Bacteria</taxon>
        <taxon>Pseudomonadati</taxon>
        <taxon>Pseudomonadota</taxon>
        <taxon>Gammaproteobacteria</taxon>
        <taxon>Oceanospirillales</taxon>
        <taxon>Oceanospirillaceae</taxon>
        <taxon>Marinobacterium</taxon>
    </lineage>
</organism>
<comment type="caution">
    <text evidence="9">The sequence shown here is derived from an EMBL/GenBank/DDBJ whole genome shotgun (WGS) entry which is preliminary data.</text>
</comment>
<dbReference type="PANTHER" id="PTHR11080:SF2">
    <property type="entry name" value="LD05707P"/>
    <property type="match status" value="1"/>
</dbReference>
<sequence length="201" mass="22033">MSLSDELRLQDGDALVLVDVQQDFLPGGHLGVPDGDQVIAPLNSAVRLFQSRDLPVVATRDWHPLNHCSFEPQGGPWPQHCVQHTQGADWAPQLQLPDDVIVISKGDTATQEAYSGFQGTNLADRLHHRQVRRLVIGGLATDYCVLQTVLDARAQGFEALVLKDAIRAVNVSPGDDEKALERMRGAGARLTRSQDLFDANR</sequence>
<proteinExistence type="inferred from homology"/>
<evidence type="ECO:0000256" key="4">
    <source>
        <dbReference type="ARBA" id="ARBA00022801"/>
    </source>
</evidence>
<evidence type="ECO:0000256" key="6">
    <source>
        <dbReference type="ARBA" id="ARBA00039017"/>
    </source>
</evidence>
<dbReference type="Gene3D" id="3.40.50.850">
    <property type="entry name" value="Isochorismatase-like"/>
    <property type="match status" value="1"/>
</dbReference>
<evidence type="ECO:0000256" key="3">
    <source>
        <dbReference type="ARBA" id="ARBA00022723"/>
    </source>
</evidence>
<dbReference type="RefSeq" id="WP_379912541.1">
    <property type="nucleotide sequence ID" value="NZ_JBHSWE010000001.1"/>
</dbReference>
<dbReference type="InterPro" id="IPR036380">
    <property type="entry name" value="Isochorismatase-like_sf"/>
</dbReference>
<dbReference type="EMBL" id="JBHSWE010000001">
    <property type="protein sequence ID" value="MFC6673835.1"/>
    <property type="molecule type" value="Genomic_DNA"/>
</dbReference>
<evidence type="ECO:0000313" key="9">
    <source>
        <dbReference type="EMBL" id="MFC6673835.1"/>
    </source>
</evidence>
<comment type="pathway">
    <text evidence="5">Cofactor biosynthesis; nicotinate biosynthesis; nicotinate from nicotinamide: step 1/1.</text>
</comment>
<dbReference type="EC" id="3.5.1.19" evidence="6"/>
<keyword evidence="4" id="KW-0378">Hydrolase</keyword>
<dbReference type="InterPro" id="IPR000868">
    <property type="entry name" value="Isochorismatase-like_dom"/>
</dbReference>
<evidence type="ECO:0000256" key="2">
    <source>
        <dbReference type="ARBA" id="ARBA00022642"/>
    </source>
</evidence>
<gene>
    <name evidence="9" type="ORF">ACFQDL_29920</name>
</gene>
<comment type="similarity">
    <text evidence="1">Belongs to the isochorismatase family.</text>
</comment>
<dbReference type="Pfam" id="PF00857">
    <property type="entry name" value="Isochorismatase"/>
    <property type="match status" value="1"/>
</dbReference>
<reference evidence="10" key="1">
    <citation type="journal article" date="2019" name="Int. J. Syst. Evol. Microbiol.">
        <title>The Global Catalogue of Microorganisms (GCM) 10K type strain sequencing project: providing services to taxonomists for standard genome sequencing and annotation.</title>
        <authorList>
            <consortium name="The Broad Institute Genomics Platform"/>
            <consortium name="The Broad Institute Genome Sequencing Center for Infectious Disease"/>
            <person name="Wu L."/>
            <person name="Ma J."/>
        </authorList>
    </citation>
    <scope>NUCLEOTIDE SEQUENCE [LARGE SCALE GENOMIC DNA]</scope>
    <source>
        <strain evidence="10">NBRC 111756</strain>
    </source>
</reference>
<keyword evidence="10" id="KW-1185">Reference proteome</keyword>
<evidence type="ECO:0000259" key="8">
    <source>
        <dbReference type="Pfam" id="PF00857"/>
    </source>
</evidence>
<evidence type="ECO:0000313" key="10">
    <source>
        <dbReference type="Proteomes" id="UP001596422"/>
    </source>
</evidence>
<dbReference type="Proteomes" id="UP001596422">
    <property type="component" value="Unassembled WGS sequence"/>
</dbReference>
<evidence type="ECO:0000256" key="5">
    <source>
        <dbReference type="ARBA" id="ARBA00037900"/>
    </source>
</evidence>
<protein>
    <recommendedName>
        <fullName evidence="6">nicotinamidase</fullName>
        <ecNumber evidence="6">3.5.1.19</ecNumber>
    </recommendedName>
    <alternativeName>
        <fullName evidence="7">Nicotinamide deamidase</fullName>
    </alternativeName>
</protein>